<accession>A0A4C1TKG0</accession>
<reference evidence="2 3" key="1">
    <citation type="journal article" date="2019" name="Commun. Biol.">
        <title>The bagworm genome reveals a unique fibroin gene that provides high tensile strength.</title>
        <authorList>
            <person name="Kono N."/>
            <person name="Nakamura H."/>
            <person name="Ohtoshi R."/>
            <person name="Tomita M."/>
            <person name="Numata K."/>
            <person name="Arakawa K."/>
        </authorList>
    </citation>
    <scope>NUCLEOTIDE SEQUENCE [LARGE SCALE GENOMIC DNA]</scope>
</reference>
<keyword evidence="2" id="KW-0503">Monooxygenase</keyword>
<dbReference type="STRING" id="151549.A0A4C1TKG0"/>
<feature type="compositionally biased region" description="Basic and acidic residues" evidence="1">
    <location>
        <begin position="30"/>
        <end position="47"/>
    </location>
</feature>
<dbReference type="OrthoDB" id="20799at2759"/>
<evidence type="ECO:0000256" key="1">
    <source>
        <dbReference type="SAM" id="MobiDB-lite"/>
    </source>
</evidence>
<organism evidence="2 3">
    <name type="scientific">Eumeta variegata</name>
    <name type="common">Bagworm moth</name>
    <name type="synonym">Eumeta japonica</name>
    <dbReference type="NCBI Taxonomy" id="151549"/>
    <lineage>
        <taxon>Eukaryota</taxon>
        <taxon>Metazoa</taxon>
        <taxon>Ecdysozoa</taxon>
        <taxon>Arthropoda</taxon>
        <taxon>Hexapoda</taxon>
        <taxon>Insecta</taxon>
        <taxon>Pterygota</taxon>
        <taxon>Neoptera</taxon>
        <taxon>Endopterygota</taxon>
        <taxon>Lepidoptera</taxon>
        <taxon>Glossata</taxon>
        <taxon>Ditrysia</taxon>
        <taxon>Tineoidea</taxon>
        <taxon>Psychidae</taxon>
        <taxon>Oiketicinae</taxon>
        <taxon>Eumeta</taxon>
    </lineage>
</organism>
<keyword evidence="2" id="KW-0560">Oxidoreductase</keyword>
<evidence type="ECO:0000313" key="2">
    <source>
        <dbReference type="EMBL" id="GBP14090.1"/>
    </source>
</evidence>
<dbReference type="GO" id="GO:0004497">
    <property type="term" value="F:monooxygenase activity"/>
    <property type="evidence" value="ECO:0007669"/>
    <property type="project" value="UniProtKB-KW"/>
</dbReference>
<feature type="compositionally biased region" description="Polar residues" evidence="1">
    <location>
        <begin position="17"/>
        <end position="29"/>
    </location>
</feature>
<dbReference type="EMBL" id="BGZK01005446">
    <property type="protein sequence ID" value="GBP14090.1"/>
    <property type="molecule type" value="Genomic_DNA"/>
</dbReference>
<proteinExistence type="predicted"/>
<comment type="caution">
    <text evidence="2">The sequence shown here is derived from an EMBL/GenBank/DDBJ whole genome shotgun (WGS) entry which is preliminary data.</text>
</comment>
<gene>
    <name evidence="2" type="primary">Mical</name>
    <name evidence="2" type="ORF">EVAR_72126_1</name>
</gene>
<protein>
    <submittedName>
        <fullName evidence="2">[F-actin]-monooxygenase Mical</fullName>
    </submittedName>
</protein>
<feature type="region of interest" description="Disordered" evidence="1">
    <location>
        <begin position="14"/>
        <end position="53"/>
    </location>
</feature>
<name>A0A4C1TKG0_EUMVA</name>
<evidence type="ECO:0000313" key="3">
    <source>
        <dbReference type="Proteomes" id="UP000299102"/>
    </source>
</evidence>
<dbReference type="AlphaFoldDB" id="A0A4C1TKG0"/>
<sequence>MKLMWNQLAVTSLLRGSRQNSQTSPYSHKSSNEKLDVKLSSDDEKQKPFLNTDNYDTDSLCTSISKSPSVAPITVQKRGSSEDESIEQLFSQFSDEMLVNVEFDSNDELVAITPRSPVKEDELVEQDILDEMQSLKG</sequence>
<dbReference type="Proteomes" id="UP000299102">
    <property type="component" value="Unassembled WGS sequence"/>
</dbReference>
<keyword evidence="3" id="KW-1185">Reference proteome</keyword>